<dbReference type="PANTHER" id="PTHR11712:SF306">
    <property type="entry name" value="3-OXOACYL-[ACYL-CARRIER-PROTEIN] SYNTHASE 1"/>
    <property type="match status" value="1"/>
</dbReference>
<protein>
    <recommendedName>
        <fullName evidence="8">3-oxoacyl-[acyl-carrier-protein] synthase 1</fullName>
        <ecNumber evidence="4">2.3.1.41</ecNumber>
    </recommendedName>
    <alternativeName>
        <fullName evidence="9">3-oxoacyl-[acyl-carrier-protein] synthase I</fullName>
    </alternativeName>
    <alternativeName>
        <fullName evidence="10">Beta-ketoacyl-ACP synthase I</fullName>
    </alternativeName>
</protein>
<dbReference type="SMART" id="SM00825">
    <property type="entry name" value="PKS_KS"/>
    <property type="match status" value="1"/>
</dbReference>
<name>A0ABY5ZK66_9BACT</name>
<evidence type="ECO:0000256" key="1">
    <source>
        <dbReference type="ARBA" id="ARBA00004496"/>
    </source>
</evidence>
<evidence type="ECO:0000313" key="16">
    <source>
        <dbReference type="Proteomes" id="UP001060414"/>
    </source>
</evidence>
<dbReference type="CDD" id="cd00834">
    <property type="entry name" value="KAS_I_II"/>
    <property type="match status" value="1"/>
</dbReference>
<evidence type="ECO:0000256" key="10">
    <source>
        <dbReference type="ARBA" id="ARBA00042143"/>
    </source>
</evidence>
<evidence type="ECO:0000256" key="12">
    <source>
        <dbReference type="ARBA" id="ARBA00048506"/>
    </source>
</evidence>
<dbReference type="InterPro" id="IPR020841">
    <property type="entry name" value="PKS_Beta-ketoAc_synthase_dom"/>
</dbReference>
<evidence type="ECO:0000259" key="14">
    <source>
        <dbReference type="PROSITE" id="PS52004"/>
    </source>
</evidence>
<evidence type="ECO:0000256" key="6">
    <source>
        <dbReference type="ARBA" id="ARBA00022679"/>
    </source>
</evidence>
<dbReference type="InterPro" id="IPR014030">
    <property type="entry name" value="Ketoacyl_synth_N"/>
</dbReference>
<evidence type="ECO:0000256" key="5">
    <source>
        <dbReference type="ARBA" id="ARBA00022490"/>
    </source>
</evidence>
<dbReference type="InterPro" id="IPR014031">
    <property type="entry name" value="Ketoacyl_synth_C"/>
</dbReference>
<evidence type="ECO:0000256" key="4">
    <source>
        <dbReference type="ARBA" id="ARBA00013191"/>
    </source>
</evidence>
<comment type="catalytic activity">
    <reaction evidence="11">
        <text>(3Z)-decenoyl-[ACP] + malonyl-[ACP] + H(+) = 3-oxo-(5Z)-dodecenoyl-[ACP] + holo-[ACP] + CO2</text>
        <dbReference type="Rhea" id="RHEA:54940"/>
        <dbReference type="Rhea" id="RHEA-COMP:9623"/>
        <dbReference type="Rhea" id="RHEA-COMP:9685"/>
        <dbReference type="Rhea" id="RHEA-COMP:9927"/>
        <dbReference type="Rhea" id="RHEA-COMP:14042"/>
        <dbReference type="ChEBI" id="CHEBI:15378"/>
        <dbReference type="ChEBI" id="CHEBI:16526"/>
        <dbReference type="ChEBI" id="CHEBI:64479"/>
        <dbReference type="ChEBI" id="CHEBI:78449"/>
        <dbReference type="ChEBI" id="CHEBI:78798"/>
        <dbReference type="ChEBI" id="CHEBI:138410"/>
    </reaction>
    <physiologicalReaction direction="left-to-right" evidence="11">
        <dbReference type="Rhea" id="RHEA:54941"/>
    </physiologicalReaction>
</comment>
<dbReference type="SUPFAM" id="SSF53901">
    <property type="entry name" value="Thiolase-like"/>
    <property type="match status" value="2"/>
</dbReference>
<dbReference type="Pfam" id="PF02801">
    <property type="entry name" value="Ketoacyl-synt_C"/>
    <property type="match status" value="1"/>
</dbReference>
<evidence type="ECO:0000256" key="8">
    <source>
        <dbReference type="ARBA" id="ARBA00039450"/>
    </source>
</evidence>
<comment type="subcellular location">
    <subcellularLocation>
        <location evidence="1">Cytoplasm</location>
    </subcellularLocation>
</comment>
<dbReference type="InterPro" id="IPR000794">
    <property type="entry name" value="Beta-ketoacyl_synthase"/>
</dbReference>
<evidence type="ECO:0000313" key="15">
    <source>
        <dbReference type="EMBL" id="UWZ79239.1"/>
    </source>
</evidence>
<proteinExistence type="inferred from homology"/>
<keyword evidence="6 13" id="KW-0808">Transferase</keyword>
<comment type="similarity">
    <text evidence="2 13">Belongs to the thiolase-like superfamily. Beta-ketoacyl-ACP synthases family.</text>
</comment>
<evidence type="ECO:0000256" key="3">
    <source>
        <dbReference type="ARBA" id="ARBA00011738"/>
    </source>
</evidence>
<evidence type="ECO:0000256" key="2">
    <source>
        <dbReference type="ARBA" id="ARBA00008467"/>
    </source>
</evidence>
<organism evidence="15 16">
    <name type="scientific">Geoalkalibacter halelectricus</name>
    <dbReference type="NCBI Taxonomy" id="2847045"/>
    <lineage>
        <taxon>Bacteria</taxon>
        <taxon>Pseudomonadati</taxon>
        <taxon>Thermodesulfobacteriota</taxon>
        <taxon>Desulfuromonadia</taxon>
        <taxon>Desulfuromonadales</taxon>
        <taxon>Geoalkalibacteraceae</taxon>
        <taxon>Geoalkalibacter</taxon>
    </lineage>
</organism>
<dbReference type="PANTHER" id="PTHR11712">
    <property type="entry name" value="POLYKETIDE SYNTHASE-RELATED"/>
    <property type="match status" value="1"/>
</dbReference>
<evidence type="ECO:0000256" key="13">
    <source>
        <dbReference type="RuleBase" id="RU003694"/>
    </source>
</evidence>
<evidence type="ECO:0000256" key="11">
    <source>
        <dbReference type="ARBA" id="ARBA00048121"/>
    </source>
</evidence>
<evidence type="ECO:0000256" key="7">
    <source>
        <dbReference type="ARBA" id="ARBA00023315"/>
    </source>
</evidence>
<dbReference type="InterPro" id="IPR016039">
    <property type="entry name" value="Thiolase-like"/>
</dbReference>
<comment type="catalytic activity">
    <reaction evidence="12">
        <text>a fatty acyl-[ACP] + malonyl-[ACP] + H(+) = a 3-oxoacyl-[ACP] + holo-[ACP] + CO2</text>
        <dbReference type="Rhea" id="RHEA:22836"/>
        <dbReference type="Rhea" id="RHEA-COMP:9623"/>
        <dbReference type="Rhea" id="RHEA-COMP:9685"/>
        <dbReference type="Rhea" id="RHEA-COMP:9916"/>
        <dbReference type="Rhea" id="RHEA-COMP:14125"/>
        <dbReference type="ChEBI" id="CHEBI:15378"/>
        <dbReference type="ChEBI" id="CHEBI:16526"/>
        <dbReference type="ChEBI" id="CHEBI:64479"/>
        <dbReference type="ChEBI" id="CHEBI:78449"/>
        <dbReference type="ChEBI" id="CHEBI:78776"/>
        <dbReference type="ChEBI" id="CHEBI:138651"/>
        <dbReference type="EC" id="2.3.1.41"/>
    </reaction>
    <physiologicalReaction direction="left-to-right" evidence="12">
        <dbReference type="Rhea" id="RHEA:22837"/>
    </physiologicalReaction>
</comment>
<accession>A0ABY5ZK66</accession>
<dbReference type="Gene3D" id="3.40.47.10">
    <property type="match status" value="1"/>
</dbReference>
<dbReference type="PROSITE" id="PS51257">
    <property type="entry name" value="PROKAR_LIPOPROTEIN"/>
    <property type="match status" value="1"/>
</dbReference>
<keyword evidence="16" id="KW-1185">Reference proteome</keyword>
<gene>
    <name evidence="15" type="ORF">L9S41_16385</name>
</gene>
<dbReference type="Pfam" id="PF00109">
    <property type="entry name" value="ketoacyl-synt"/>
    <property type="match status" value="1"/>
</dbReference>
<reference evidence="15" key="1">
    <citation type="journal article" date="2022" name="Environ. Microbiol.">
        <title>Geoalkalibacter halelectricus SAP #1 sp. nov. possessing extracellular electron transfer and mineral#reducing capabilities from a haloalkaline environment.</title>
        <authorList>
            <person name="Yadav S."/>
            <person name="Singh R."/>
            <person name="Sundharam S.S."/>
            <person name="Chaudhary S."/>
            <person name="Krishnamurthi S."/>
            <person name="Patil S.A."/>
        </authorList>
    </citation>
    <scope>NUCLEOTIDE SEQUENCE</scope>
    <source>
        <strain evidence="15">SAP-1</strain>
    </source>
</reference>
<keyword evidence="7" id="KW-0012">Acyltransferase</keyword>
<dbReference type="PROSITE" id="PS52004">
    <property type="entry name" value="KS3_2"/>
    <property type="match status" value="1"/>
</dbReference>
<dbReference type="EMBL" id="CP092109">
    <property type="protein sequence ID" value="UWZ79239.1"/>
    <property type="molecule type" value="Genomic_DNA"/>
</dbReference>
<sequence length="422" mass="44996">MFSCGVRRRHWFREGFMHRVAITGIGIVSCLGSDLESVAHALRKGQSGIVVDEQRRQLGFRSPLTGQVRGFDAGSVLSRKQRKTMPDFALQAYYAADQALALAGLCPDEIQNEETGLIFGCDSSCMAAIEQVDSLRAKGETKLIGSGLVFRSMTSCVTMNLNTLLQTRGACWTLSSACSSGGHAVGQAADLIALGRQERMICGGAQEINWQSMCSFDALGAFSTRIDEPHAACRPFDADRDGLVPSGGASALVLERFDLAKARGAKILGEVLSYAFSSDGQNLSVPSRVGLQRAMSKALDGAGLKPSDIDYLCAHATSTPAGDLAEAENILGVFDKGTPWISSLKSMTGHELWMSGASQVVYSVIMAQKGFIAPNINFRNPDSVTGRLRIAVETVNKAPEHVLCNSAGFGGTNACLVLRFAQ</sequence>
<keyword evidence="5" id="KW-0963">Cytoplasm</keyword>
<evidence type="ECO:0000256" key="9">
    <source>
        <dbReference type="ARBA" id="ARBA00041620"/>
    </source>
</evidence>
<dbReference type="Proteomes" id="UP001060414">
    <property type="component" value="Chromosome"/>
</dbReference>
<comment type="subunit">
    <text evidence="3">Homodimer.</text>
</comment>
<feature type="domain" description="Ketosynthase family 3 (KS3)" evidence="14">
    <location>
        <begin position="17"/>
        <end position="420"/>
    </location>
</feature>
<dbReference type="EC" id="2.3.1.41" evidence="4"/>